<evidence type="ECO:0000313" key="10">
    <source>
        <dbReference type="Proteomes" id="UP000282321"/>
    </source>
</evidence>
<evidence type="ECO:0000259" key="6">
    <source>
        <dbReference type="PROSITE" id="PS51085"/>
    </source>
</evidence>
<dbReference type="PANTHER" id="PTHR24960">
    <property type="entry name" value="PHOTOSYSTEM I IRON-SULFUR CENTER-RELATED"/>
    <property type="match status" value="1"/>
</dbReference>
<evidence type="ECO:0000259" key="8">
    <source>
        <dbReference type="PROSITE" id="PS51839"/>
    </source>
</evidence>
<dbReference type="Pfam" id="PF10588">
    <property type="entry name" value="NADH-G_4Fe-4S_3"/>
    <property type="match status" value="1"/>
</dbReference>
<keyword evidence="5" id="KW-0411">Iron-sulfur</keyword>
<dbReference type="PROSITE" id="PS51379">
    <property type="entry name" value="4FE4S_FER_2"/>
    <property type="match status" value="2"/>
</dbReference>
<dbReference type="Proteomes" id="UP000282321">
    <property type="component" value="Unassembled WGS sequence"/>
</dbReference>
<keyword evidence="4" id="KW-0408">Iron</keyword>
<dbReference type="GO" id="GO:0051539">
    <property type="term" value="F:4 iron, 4 sulfur cluster binding"/>
    <property type="evidence" value="ECO:0007669"/>
    <property type="project" value="UniProtKB-KW"/>
</dbReference>
<name>A0A660S4D9_UNCT6</name>
<dbReference type="CDD" id="cd00207">
    <property type="entry name" value="fer2"/>
    <property type="match status" value="1"/>
</dbReference>
<evidence type="ECO:0000256" key="2">
    <source>
        <dbReference type="ARBA" id="ARBA00022723"/>
    </source>
</evidence>
<dbReference type="InterPro" id="IPR017900">
    <property type="entry name" value="4Fe4S_Fe_S_CS"/>
</dbReference>
<feature type="domain" description="4Fe-4S His(Cys)3-ligated-type" evidence="8">
    <location>
        <begin position="82"/>
        <end position="121"/>
    </location>
</feature>
<dbReference type="AlphaFoldDB" id="A0A660S4D9"/>
<evidence type="ECO:0000256" key="3">
    <source>
        <dbReference type="ARBA" id="ARBA00022737"/>
    </source>
</evidence>
<feature type="domain" description="4Fe-4S ferredoxin-type" evidence="7">
    <location>
        <begin position="141"/>
        <end position="171"/>
    </location>
</feature>
<proteinExistence type="predicted"/>
<dbReference type="PROSITE" id="PS00198">
    <property type="entry name" value="4FE4S_FER_1"/>
    <property type="match status" value="1"/>
</dbReference>
<feature type="domain" description="2Fe-2S ferredoxin-type" evidence="6">
    <location>
        <begin position="3"/>
        <end position="82"/>
    </location>
</feature>
<dbReference type="Pfam" id="PF12838">
    <property type="entry name" value="Fer4_7"/>
    <property type="match status" value="1"/>
</dbReference>
<dbReference type="InterPro" id="IPR004108">
    <property type="entry name" value="Fe_hydrogenase_lsu_C"/>
</dbReference>
<dbReference type="Gene3D" id="3.40.50.1780">
    <property type="match status" value="1"/>
</dbReference>
<dbReference type="PROSITE" id="PS51839">
    <property type="entry name" value="4FE4S_HC3"/>
    <property type="match status" value="1"/>
</dbReference>
<evidence type="ECO:0000256" key="1">
    <source>
        <dbReference type="ARBA" id="ARBA00022485"/>
    </source>
</evidence>
<reference evidence="9 10" key="1">
    <citation type="submission" date="2018-06" db="EMBL/GenBank/DDBJ databases">
        <title>Extensive metabolic versatility and redundancy in microbially diverse, dynamic hydrothermal sediments.</title>
        <authorList>
            <person name="Dombrowski N."/>
            <person name="Teske A."/>
            <person name="Baker B.J."/>
        </authorList>
    </citation>
    <scope>NUCLEOTIDE SEQUENCE [LARGE SCALE GENOMIC DNA]</scope>
    <source>
        <strain evidence="9">B35_G9</strain>
    </source>
</reference>
<dbReference type="SUPFAM" id="SSF53920">
    <property type="entry name" value="Fe-only hydrogenase"/>
    <property type="match status" value="1"/>
</dbReference>
<dbReference type="InterPro" id="IPR009016">
    <property type="entry name" value="Fe_hydrogenase"/>
</dbReference>
<keyword evidence="1" id="KW-0004">4Fe-4S</keyword>
<dbReference type="SMART" id="SM00929">
    <property type="entry name" value="NADH-G_4Fe-4S_3"/>
    <property type="match status" value="1"/>
</dbReference>
<dbReference type="GO" id="GO:0016491">
    <property type="term" value="F:oxidoreductase activity"/>
    <property type="evidence" value="ECO:0007669"/>
    <property type="project" value="InterPro"/>
</dbReference>
<dbReference type="Pfam" id="PF13510">
    <property type="entry name" value="Fer2_4"/>
    <property type="match status" value="1"/>
</dbReference>
<evidence type="ECO:0000313" key="9">
    <source>
        <dbReference type="EMBL" id="RKX64409.1"/>
    </source>
</evidence>
<dbReference type="InterPro" id="IPR001041">
    <property type="entry name" value="2Fe-2S_ferredoxin-type"/>
</dbReference>
<organism evidence="9 10">
    <name type="scientific">candidate division TA06 bacterium</name>
    <dbReference type="NCBI Taxonomy" id="2250710"/>
    <lineage>
        <taxon>Bacteria</taxon>
        <taxon>Bacteria division TA06</taxon>
    </lineage>
</organism>
<sequence length="271" mass="30087">MSEMVKIKINNVDVEVEKGTMLLDAIKKAGFSVPTLCYHEDLKPNGTCGICVVEVKGSPTLKRSCCTPVDRDGMEINTFSKKVKEARETVLKLILADHPDDCLTCIKNQNCELQSLAEQLDINETEYDKIFNEYEADYNSSAIIRDPRKCIKCGRCVQVCQEVQTVFAIDMINRGHDTVMGLPFEMGLGETVCVNCGQCIMVCPVGAIYEKSYEKEVWNALNDPSKHVIVQEAPAVRVAIGEEFGMEPGTVTSGKMHSALKRLGFDKVFDT</sequence>
<dbReference type="SUPFAM" id="SSF54862">
    <property type="entry name" value="4Fe-4S ferredoxins"/>
    <property type="match status" value="1"/>
</dbReference>
<dbReference type="InterPro" id="IPR050157">
    <property type="entry name" value="PSI_iron-sulfur_center"/>
</dbReference>
<feature type="domain" description="4Fe-4S ferredoxin-type" evidence="7">
    <location>
        <begin position="184"/>
        <end position="213"/>
    </location>
</feature>
<protein>
    <submittedName>
        <fullName evidence="9">Ferredoxin</fullName>
    </submittedName>
</protein>
<dbReference type="PROSITE" id="PS51085">
    <property type="entry name" value="2FE2S_FER_2"/>
    <property type="match status" value="1"/>
</dbReference>
<dbReference type="FunFam" id="3.30.70.20:FF:000035">
    <property type="entry name" value="Iron hydrogenase 1"/>
    <property type="match status" value="1"/>
</dbReference>
<dbReference type="FunFam" id="3.10.20.740:FF:000003">
    <property type="entry name" value="Formate dehydrogenase subunit alpha"/>
    <property type="match status" value="1"/>
</dbReference>
<dbReference type="InterPro" id="IPR019574">
    <property type="entry name" value="NADH_UbQ_OxRdtase_Gsu_4Fe4S-bd"/>
</dbReference>
<dbReference type="Gene3D" id="3.10.20.740">
    <property type="match status" value="1"/>
</dbReference>
<keyword evidence="2" id="KW-0479">Metal-binding</keyword>
<comment type="caution">
    <text evidence="9">The sequence shown here is derived from an EMBL/GenBank/DDBJ whole genome shotgun (WGS) entry which is preliminary data.</text>
</comment>
<dbReference type="EMBL" id="QNBC01000164">
    <property type="protein sequence ID" value="RKX64409.1"/>
    <property type="molecule type" value="Genomic_DNA"/>
</dbReference>
<gene>
    <name evidence="9" type="ORF">DRP44_08350</name>
</gene>
<dbReference type="InterPro" id="IPR017896">
    <property type="entry name" value="4Fe4S_Fe-S-bd"/>
</dbReference>
<accession>A0A660S4D9</accession>
<evidence type="ECO:0000256" key="4">
    <source>
        <dbReference type="ARBA" id="ARBA00023004"/>
    </source>
</evidence>
<feature type="non-terminal residue" evidence="9">
    <location>
        <position position="271"/>
    </location>
</feature>
<dbReference type="SUPFAM" id="SSF54292">
    <property type="entry name" value="2Fe-2S ferredoxin-like"/>
    <property type="match status" value="1"/>
</dbReference>
<dbReference type="PANTHER" id="PTHR24960:SF84">
    <property type="entry name" value="HYDROGENASE SUBUNIT"/>
    <property type="match status" value="1"/>
</dbReference>
<dbReference type="InterPro" id="IPR036010">
    <property type="entry name" value="2Fe-2S_ferredoxin-like_sf"/>
</dbReference>
<evidence type="ECO:0000256" key="5">
    <source>
        <dbReference type="ARBA" id="ARBA00023014"/>
    </source>
</evidence>
<dbReference type="Gene3D" id="3.30.70.20">
    <property type="match status" value="1"/>
</dbReference>
<evidence type="ECO:0000259" key="7">
    <source>
        <dbReference type="PROSITE" id="PS51379"/>
    </source>
</evidence>
<keyword evidence="3" id="KW-0677">Repeat</keyword>
<dbReference type="Pfam" id="PF02906">
    <property type="entry name" value="Fe_hyd_lg_C"/>
    <property type="match status" value="1"/>
</dbReference>
<dbReference type="GO" id="GO:0046872">
    <property type="term" value="F:metal ion binding"/>
    <property type="evidence" value="ECO:0007669"/>
    <property type="project" value="UniProtKB-KW"/>
</dbReference>